<dbReference type="GO" id="GO:0005524">
    <property type="term" value="F:ATP binding"/>
    <property type="evidence" value="ECO:0007669"/>
    <property type="project" value="InterPro"/>
</dbReference>
<dbReference type="Gene3D" id="2.60.120.650">
    <property type="entry name" value="Cupin"/>
    <property type="match status" value="1"/>
</dbReference>
<dbReference type="Gene3D" id="3.30.200.20">
    <property type="entry name" value="Phosphorylase Kinase, domain 1"/>
    <property type="match status" value="1"/>
</dbReference>
<organism evidence="3 4">
    <name type="scientific">Symbiodinium microadriaticum</name>
    <name type="common">Dinoflagellate</name>
    <name type="synonym">Zooxanthella microadriatica</name>
    <dbReference type="NCBI Taxonomy" id="2951"/>
    <lineage>
        <taxon>Eukaryota</taxon>
        <taxon>Sar</taxon>
        <taxon>Alveolata</taxon>
        <taxon>Dinophyceae</taxon>
        <taxon>Suessiales</taxon>
        <taxon>Symbiodiniaceae</taxon>
        <taxon>Symbiodinium</taxon>
    </lineage>
</organism>
<reference evidence="3 4" key="1">
    <citation type="submission" date="2016-02" db="EMBL/GenBank/DDBJ databases">
        <title>Genome analysis of coral dinoflagellate symbionts highlights evolutionary adaptations to a symbiotic lifestyle.</title>
        <authorList>
            <person name="Aranda M."/>
            <person name="Li Y."/>
            <person name="Liew Y.J."/>
            <person name="Baumgarten S."/>
            <person name="Simakov O."/>
            <person name="Wilson M."/>
            <person name="Piel J."/>
            <person name="Ashoor H."/>
            <person name="Bougouffa S."/>
            <person name="Bajic V.B."/>
            <person name="Ryu T."/>
            <person name="Ravasi T."/>
            <person name="Bayer T."/>
            <person name="Micklem G."/>
            <person name="Kim H."/>
            <person name="Bhak J."/>
            <person name="Lajeunesse T.C."/>
            <person name="Voolstra C.R."/>
        </authorList>
    </citation>
    <scope>NUCLEOTIDE SEQUENCE [LARGE SCALE GENOMIC DNA]</scope>
    <source>
        <strain evidence="3 4">CCMP2467</strain>
    </source>
</reference>
<name>A0A1Q9D732_SYMMI</name>
<dbReference type="Gene3D" id="1.10.510.10">
    <property type="entry name" value="Transferase(Phosphotransferase) domain 1"/>
    <property type="match status" value="1"/>
</dbReference>
<dbReference type="SUPFAM" id="SSF51197">
    <property type="entry name" value="Clavaminate synthase-like"/>
    <property type="match status" value="1"/>
</dbReference>
<evidence type="ECO:0000259" key="2">
    <source>
        <dbReference type="PROSITE" id="PS50011"/>
    </source>
</evidence>
<feature type="region of interest" description="Disordered" evidence="1">
    <location>
        <begin position="572"/>
        <end position="609"/>
    </location>
</feature>
<dbReference type="PROSITE" id="PS50011">
    <property type="entry name" value="PROTEIN_KINASE_DOM"/>
    <property type="match status" value="1"/>
</dbReference>
<dbReference type="InterPro" id="IPR000719">
    <property type="entry name" value="Prot_kinase_dom"/>
</dbReference>
<dbReference type="GO" id="GO:0004672">
    <property type="term" value="F:protein kinase activity"/>
    <property type="evidence" value="ECO:0007669"/>
    <property type="project" value="InterPro"/>
</dbReference>
<dbReference type="CDD" id="cd02019">
    <property type="entry name" value="NK"/>
    <property type="match status" value="1"/>
</dbReference>
<dbReference type="Gene3D" id="3.40.50.300">
    <property type="entry name" value="P-loop containing nucleotide triphosphate hydrolases"/>
    <property type="match status" value="1"/>
</dbReference>
<comment type="caution">
    <text evidence="3">The sequence shown here is derived from an EMBL/GenBank/DDBJ whole genome shotgun (WGS) entry which is preliminary data.</text>
</comment>
<sequence length="1375" mass="150976">MLGRFGVFSHVLSECPRKAAEIAGKIKKEGSHVVKNLHRDWMETRLVDTCIAGCVGRKRIILLAPDEVTPRAGDSSRPALDSGWLQPLRQMGSEEAWQAMEEHARRPDVSGGVMDITPGMLIFIPHGWWHALRPLDDVTVISGPSKLSHHYHTEEVGLDLADAEELRQIVCSLPAEQLELLQAELGEEYTEFLRSGTSELLQSLPMQEQHFVLDALNKLVAFLRPVSHAGRCVMLCSARRQDSHFTGRTRLTPVCVKVANLLESRAFYARMGTASPGKRGALQTQQQLMSVLAGRAGPEIGHAQFGEPPNPQCDPPQLMQRQLLTAALEVLAARSSGAGSSVDTPRTLDEMMSCGPSRSSFSLGSDVTASPVRERWAPALDTSAALESLDYQNVGLHFQNCDASWPGVDPQCLGSARRLQDRSGQGLVHMKDHSDGPGMLDETGGVPLRFALVQRGGAAHEVTLHGTEVAFLGRAPKSAIVVNESSAKVIRRRPACAAATLRAKVEEMRASFRKLTKKLQVASGESEVKDEEPKGVGQKLARFFGNVGYRVFDNMSFVGEVLVEFLELDKHPQQRRRKEAQQQHEAETIASLEEAAGPETAEDAKGVSSAHVEFSAGRIPGNGKYGAVNNKQHFTGSVHERIVVVRRYGSIPRAAGIRLERRMSVLRGHTLRSCNALMAQALPAHGGRRRQADGRAWTGRSGWSGIWVSALAAQRHAFRMHGTQVLTAELLQEASDETSNSVITSLQALPSFQLLARLEAEAAMLRDKEDEDKLAKGVAEAVARGVLQEHPRVEPTFQIEAEGKSVRVIADEIRLKLGRAPERGCVVVIQGSSGTGKSTLVKKLQAGMPKAACWSNGNVFRALTLLALRMCPDLKPEKLTHQFVETLISRLEFGKFKGDFDIQIKGLDQDLLVSEIADTLLKEPEVGSFVPMVATKMQGEVVSFAARAACKMQAAGMNVLMEGRSQSLDYVRTPHRFELSMRDPIAIGYRRAAQRVAGAARDEMMRDAKNVRAALTSALSRLSATEKTMHSKRSQGKAGQICVLARDRSQNGTGLCKLGPDGFPDLANILRLGGPPEVLEDGHVLVVPLRSKCRNVRQNEVLETSLFHFYSYRAGIVWPPPSIRLRAQGGGAGGVVLPARVPDKLGDDDILPDCYDSASGAGRWNYQARLGEGGLGVVYRAYDCSGSLGHVAVKVLKHPQRAYWGKQHCFSMHRESQWSLQKLHNTKDGRYCESAAKLFARYLEDYTGLLQVFPGDFDARRKKFETPGMDWEKEGPTVSVASPYVVMELVEGEPLHVAMDREWRTPSNHATKDPPPMSVHEKRQVLLQAARALEYLATFGLIHRDFRGCNMHLAERATENSPCKLKAEQHSPFLG</sequence>
<dbReference type="Proteomes" id="UP000186817">
    <property type="component" value="Unassembled WGS sequence"/>
</dbReference>
<dbReference type="OrthoDB" id="416765at2759"/>
<accession>A0A1Q9D732</accession>
<dbReference type="SUPFAM" id="SSF56112">
    <property type="entry name" value="Protein kinase-like (PK-like)"/>
    <property type="match status" value="1"/>
</dbReference>
<gene>
    <name evidence="3" type="ORF">AK812_SmicGene27425</name>
</gene>
<dbReference type="SUPFAM" id="SSF52540">
    <property type="entry name" value="P-loop containing nucleoside triphosphate hydrolases"/>
    <property type="match status" value="1"/>
</dbReference>
<dbReference type="InterPro" id="IPR011009">
    <property type="entry name" value="Kinase-like_dom_sf"/>
</dbReference>
<dbReference type="InterPro" id="IPR027417">
    <property type="entry name" value="P-loop_NTPase"/>
</dbReference>
<protein>
    <recommendedName>
        <fullName evidence="2">Protein kinase domain-containing protein</fullName>
    </recommendedName>
</protein>
<evidence type="ECO:0000256" key="1">
    <source>
        <dbReference type="SAM" id="MobiDB-lite"/>
    </source>
</evidence>
<keyword evidence="4" id="KW-1185">Reference proteome</keyword>
<feature type="domain" description="Protein kinase" evidence="2">
    <location>
        <begin position="1164"/>
        <end position="1375"/>
    </location>
</feature>
<dbReference type="EMBL" id="LSRX01000687">
    <property type="protein sequence ID" value="OLP90936.1"/>
    <property type="molecule type" value="Genomic_DNA"/>
</dbReference>
<evidence type="ECO:0000313" key="3">
    <source>
        <dbReference type="EMBL" id="OLP90936.1"/>
    </source>
</evidence>
<evidence type="ECO:0000313" key="4">
    <source>
        <dbReference type="Proteomes" id="UP000186817"/>
    </source>
</evidence>
<proteinExistence type="predicted"/>